<name>A0A9W8WSM2_9PLEO</name>
<feature type="compositionally biased region" description="Basic and acidic residues" evidence="1">
    <location>
        <begin position="104"/>
        <end position="171"/>
    </location>
</feature>
<feature type="region of interest" description="Disordered" evidence="1">
    <location>
        <begin position="511"/>
        <end position="666"/>
    </location>
</feature>
<gene>
    <name evidence="2" type="ORF">N0V87_008637</name>
</gene>
<dbReference type="Proteomes" id="UP001140562">
    <property type="component" value="Unassembled WGS sequence"/>
</dbReference>
<comment type="caution">
    <text evidence="2">The sequence shown here is derived from an EMBL/GenBank/DDBJ whole genome shotgun (WGS) entry which is preliminary data.</text>
</comment>
<evidence type="ECO:0000256" key="1">
    <source>
        <dbReference type="SAM" id="MobiDB-lite"/>
    </source>
</evidence>
<feature type="region of interest" description="Disordered" evidence="1">
    <location>
        <begin position="1"/>
        <end position="175"/>
    </location>
</feature>
<reference evidence="2" key="1">
    <citation type="submission" date="2022-10" db="EMBL/GenBank/DDBJ databases">
        <title>Tapping the CABI collections for fungal endophytes: first genome assemblies for Collariella, Neodidymelliopsis, Ascochyta clinopodiicola, Didymella pomorum, Didymosphaeria variabile, Neocosmospora piperis and Neocucurbitaria cava.</title>
        <authorList>
            <person name="Hill R."/>
        </authorList>
    </citation>
    <scope>NUCLEOTIDE SEQUENCE</scope>
    <source>
        <strain evidence="2">IMI 360193</strain>
    </source>
</reference>
<evidence type="ECO:0000313" key="2">
    <source>
        <dbReference type="EMBL" id="KAJ4332076.1"/>
    </source>
</evidence>
<organism evidence="2 3">
    <name type="scientific">Didymella glomerata</name>
    <dbReference type="NCBI Taxonomy" id="749621"/>
    <lineage>
        <taxon>Eukaryota</taxon>
        <taxon>Fungi</taxon>
        <taxon>Dikarya</taxon>
        <taxon>Ascomycota</taxon>
        <taxon>Pezizomycotina</taxon>
        <taxon>Dothideomycetes</taxon>
        <taxon>Pleosporomycetidae</taxon>
        <taxon>Pleosporales</taxon>
        <taxon>Pleosporineae</taxon>
        <taxon>Didymellaceae</taxon>
        <taxon>Didymella</taxon>
    </lineage>
</organism>
<feature type="compositionally biased region" description="Acidic residues" evidence="1">
    <location>
        <begin position="48"/>
        <end position="58"/>
    </location>
</feature>
<accession>A0A9W8WSM2</accession>
<dbReference type="OrthoDB" id="3798148at2759"/>
<feature type="compositionally biased region" description="Basic and acidic residues" evidence="1">
    <location>
        <begin position="28"/>
        <end position="47"/>
    </location>
</feature>
<evidence type="ECO:0000313" key="3">
    <source>
        <dbReference type="Proteomes" id="UP001140562"/>
    </source>
</evidence>
<dbReference type="AlphaFoldDB" id="A0A9W8WSM2"/>
<sequence>MVGQYTKTKGMKRKGKTPPAIQPATKRSRNEVKEQAEEVEVEDHSDSDSPLSEEEQPDLTEQLISVPKRTHAASKQPQEGGEKGQKLFEDVAKNATEGRALARGAREPRGEEKEVEKSSASELNKDKGKGQEKENAPAKWPKKQDGFDRPLSRPRDRAAGKLVKAPDDRKNPKGRRILAQRTVGGQEWYLLDWFPTWVKKQRVVGDLLEAWTGYEAPHKVYHLKNPTSDDSGELMRTLLESVLQMYVEYMDARSHINGIETLANDLFDNDEDWEILDTDDNSGTFAEAMSNDAPSVDQPSAAEILRRTFRNAWNHRPGGESEEAEPEYLYGEVLVTYNGWLDDKSPDNQFQPENGVTVRSLIEPMFHPMLWNEDYMNVAKWDAERADGTKRSVDEVNEHIRKLSVTLSRVVRDCPFMLKKPWPLMLIALFWWDEELRTLIHTGDFQFTLRNADEANETTDYDSWNDSWEWRTTDKIIYTYIDECDWEWRCMDEVWTTFLEAQKFIRASVKAANSPADNDDPSLPERSSGNGNEKEKHSPPKPLLPRGGGRNDAPTRQPQGGPPPMSGANGEGPSSTNIRSRKRPVIEQRDSDNDDLYELPDAATIAAVKNANKKRERTLPDGDNDETSEALPRKKPTSAPSYITALQLEKPAAPKPTESRPIATDPGISASYLAAATASETATAAATATSGRPRGNNRAYWSRVLGTGATVVDD</sequence>
<dbReference type="EMBL" id="JAPEUV010000128">
    <property type="protein sequence ID" value="KAJ4332076.1"/>
    <property type="molecule type" value="Genomic_DNA"/>
</dbReference>
<feature type="compositionally biased region" description="Basic and acidic residues" evidence="1">
    <location>
        <begin position="80"/>
        <end position="92"/>
    </location>
</feature>
<proteinExistence type="predicted"/>
<keyword evidence="3" id="KW-1185">Reference proteome</keyword>
<protein>
    <submittedName>
        <fullName evidence="2">Uncharacterized protein</fullName>
    </submittedName>
</protein>